<reference evidence="2" key="1">
    <citation type="submission" date="2022-12" db="EMBL/GenBank/DDBJ databases">
        <title>Reference genome sequencing for broad-spectrum identification of bacterial and archaeal isolates by mass spectrometry.</title>
        <authorList>
            <person name="Sekiguchi Y."/>
            <person name="Tourlousse D.M."/>
        </authorList>
    </citation>
    <scope>NUCLEOTIDE SEQUENCE</scope>
    <source>
        <strain evidence="2">LLR39Z86</strain>
    </source>
</reference>
<keyword evidence="3" id="KW-1185">Reference proteome</keyword>
<name>A0A9W6G6Q3_9ACTN</name>
<organism evidence="2 3">
    <name type="scientific">Glycomyces algeriensis</name>
    <dbReference type="NCBI Taxonomy" id="256037"/>
    <lineage>
        <taxon>Bacteria</taxon>
        <taxon>Bacillati</taxon>
        <taxon>Actinomycetota</taxon>
        <taxon>Actinomycetes</taxon>
        <taxon>Glycomycetales</taxon>
        <taxon>Glycomycetaceae</taxon>
        <taxon>Glycomyces</taxon>
    </lineage>
</organism>
<comment type="caution">
    <text evidence="2">The sequence shown here is derived from an EMBL/GenBank/DDBJ whole genome shotgun (WGS) entry which is preliminary data.</text>
</comment>
<dbReference type="Proteomes" id="UP001144313">
    <property type="component" value="Unassembled WGS sequence"/>
</dbReference>
<gene>
    <name evidence="2" type="ORF">GALLR39Z86_20050</name>
</gene>
<feature type="region of interest" description="Disordered" evidence="1">
    <location>
        <begin position="80"/>
        <end position="102"/>
    </location>
</feature>
<sequence>MIEISRRDDTAASPDWTKLGEFYIGIGRGDRVRFTVFRSNPDPTLHRLTADELTKAGPRLIAVLTEPPTKAEEWHPAWRRDPMRPTVESQSRDIIHEATVGQ</sequence>
<proteinExistence type="predicted"/>
<accession>A0A9W6G6Q3</accession>
<protein>
    <submittedName>
        <fullName evidence="2">Uncharacterized protein</fullName>
    </submittedName>
</protein>
<dbReference type="RefSeq" id="WP_270117476.1">
    <property type="nucleotide sequence ID" value="NZ_BAAAOL010000006.1"/>
</dbReference>
<evidence type="ECO:0000256" key="1">
    <source>
        <dbReference type="SAM" id="MobiDB-lite"/>
    </source>
</evidence>
<evidence type="ECO:0000313" key="3">
    <source>
        <dbReference type="Proteomes" id="UP001144313"/>
    </source>
</evidence>
<dbReference type="EMBL" id="BSDT01000001">
    <property type="protein sequence ID" value="GLI42155.1"/>
    <property type="molecule type" value="Genomic_DNA"/>
</dbReference>
<dbReference type="AlphaFoldDB" id="A0A9W6G6Q3"/>
<evidence type="ECO:0000313" key="2">
    <source>
        <dbReference type="EMBL" id="GLI42155.1"/>
    </source>
</evidence>